<evidence type="ECO:0000313" key="11">
    <source>
        <dbReference type="EMBL" id="QIR06881.1"/>
    </source>
</evidence>
<feature type="domain" description="Pterin-binding" evidence="10">
    <location>
        <begin position="15"/>
        <end position="267"/>
    </location>
</feature>
<evidence type="ECO:0000256" key="6">
    <source>
        <dbReference type="ARBA" id="ARBA00022723"/>
    </source>
</evidence>
<keyword evidence="8 9" id="KW-0289">Folate biosynthesis</keyword>
<comment type="similarity">
    <text evidence="9">Belongs to the DHPS family.</text>
</comment>
<dbReference type="InterPro" id="IPR011005">
    <property type="entry name" value="Dihydropteroate_synth-like_sf"/>
</dbReference>
<organism evidence="11 12">
    <name type="scientific">Salinivibrio costicola</name>
    <name type="common">Vibrio costicola</name>
    <dbReference type="NCBI Taxonomy" id="51367"/>
    <lineage>
        <taxon>Bacteria</taxon>
        <taxon>Pseudomonadati</taxon>
        <taxon>Pseudomonadota</taxon>
        <taxon>Gammaproteobacteria</taxon>
        <taxon>Vibrionales</taxon>
        <taxon>Vibrionaceae</taxon>
        <taxon>Salinivibrio</taxon>
    </lineage>
</organism>
<evidence type="ECO:0000313" key="12">
    <source>
        <dbReference type="Proteomes" id="UP000501408"/>
    </source>
</evidence>
<dbReference type="PROSITE" id="PS50972">
    <property type="entry name" value="PTERIN_BINDING"/>
    <property type="match status" value="1"/>
</dbReference>
<evidence type="ECO:0000256" key="8">
    <source>
        <dbReference type="ARBA" id="ARBA00022909"/>
    </source>
</evidence>
<evidence type="ECO:0000256" key="4">
    <source>
        <dbReference type="ARBA" id="ARBA00012458"/>
    </source>
</evidence>
<evidence type="ECO:0000256" key="1">
    <source>
        <dbReference type="ARBA" id="ARBA00000012"/>
    </source>
</evidence>
<dbReference type="PANTHER" id="PTHR20941:SF1">
    <property type="entry name" value="FOLIC ACID SYNTHESIS PROTEIN FOL1"/>
    <property type="match status" value="1"/>
</dbReference>
<dbReference type="NCBIfam" id="TIGR01496">
    <property type="entry name" value="DHPS"/>
    <property type="match status" value="1"/>
</dbReference>
<evidence type="ECO:0000256" key="9">
    <source>
        <dbReference type="RuleBase" id="RU361205"/>
    </source>
</evidence>
<evidence type="ECO:0000259" key="10">
    <source>
        <dbReference type="PROSITE" id="PS50972"/>
    </source>
</evidence>
<dbReference type="PROSITE" id="PS00792">
    <property type="entry name" value="DHPS_1"/>
    <property type="match status" value="1"/>
</dbReference>
<dbReference type="InterPro" id="IPR006390">
    <property type="entry name" value="DHP_synth_dom"/>
</dbReference>
<reference evidence="11 12" key="1">
    <citation type="submission" date="2020-03" db="EMBL/GenBank/DDBJ databases">
        <title>Genome mining reveals the biosynthetic pathways of PHA and ectoines of the halophilic strain Salinivibrio costicola M318 isolated from fermented shrimp paste.</title>
        <authorList>
            <person name="Doan T.V."/>
            <person name="Tran L.T."/>
            <person name="Trieu T.A."/>
            <person name="Nguyen Q.V."/>
            <person name="Quach T.N."/>
            <person name="Phi T.Q."/>
            <person name="Kumar S."/>
        </authorList>
    </citation>
    <scope>NUCLEOTIDE SEQUENCE [LARGE SCALE GENOMIC DNA]</scope>
    <source>
        <strain evidence="11 12">M318</strain>
    </source>
</reference>
<dbReference type="Proteomes" id="UP000501408">
    <property type="component" value="Chromosome 1"/>
</dbReference>
<keyword evidence="6 9" id="KW-0479">Metal-binding</keyword>
<proteinExistence type="inferred from homology"/>
<evidence type="ECO:0000256" key="7">
    <source>
        <dbReference type="ARBA" id="ARBA00022842"/>
    </source>
</evidence>
<dbReference type="InterPro" id="IPR045031">
    <property type="entry name" value="DHP_synth-like"/>
</dbReference>
<accession>A0ABX6K5R5</accession>
<evidence type="ECO:0000256" key="5">
    <source>
        <dbReference type="ARBA" id="ARBA00022679"/>
    </source>
</evidence>
<keyword evidence="5 9" id="KW-0808">Transferase</keyword>
<dbReference type="SUPFAM" id="SSF51717">
    <property type="entry name" value="Dihydropteroate synthetase-like"/>
    <property type="match status" value="1"/>
</dbReference>
<dbReference type="GO" id="GO:0004156">
    <property type="term" value="F:dihydropteroate synthase activity"/>
    <property type="evidence" value="ECO:0007669"/>
    <property type="project" value="UniProtKB-EC"/>
</dbReference>
<dbReference type="EMBL" id="CP050266">
    <property type="protein sequence ID" value="QIR06881.1"/>
    <property type="molecule type" value="Genomic_DNA"/>
</dbReference>
<dbReference type="PROSITE" id="PS00793">
    <property type="entry name" value="DHPS_2"/>
    <property type="match status" value="1"/>
</dbReference>
<comment type="function">
    <text evidence="9">Catalyzes the condensation of para-aminobenzoate (pABA) with 6-hydroxymethyl-7,8-dihydropterin diphosphate (DHPt-PP) to form 7,8-dihydropteroate (H2Pte), the immediate precursor of folate derivatives.</text>
</comment>
<evidence type="ECO:0000256" key="2">
    <source>
        <dbReference type="ARBA" id="ARBA00001946"/>
    </source>
</evidence>
<gene>
    <name evidence="11" type="primary">folP</name>
    <name evidence="11" type="ORF">HBA18_11175</name>
</gene>
<dbReference type="RefSeq" id="WP_077456277.1">
    <property type="nucleotide sequence ID" value="NZ_CP050266.1"/>
</dbReference>
<dbReference type="CDD" id="cd00739">
    <property type="entry name" value="DHPS"/>
    <property type="match status" value="1"/>
</dbReference>
<name>A0ABX6K5R5_SALCS</name>
<dbReference type="Gene3D" id="3.20.20.20">
    <property type="entry name" value="Dihydropteroate synthase-like"/>
    <property type="match status" value="1"/>
</dbReference>
<dbReference type="InterPro" id="IPR000489">
    <property type="entry name" value="Pterin-binding_dom"/>
</dbReference>
<comment type="pathway">
    <text evidence="3 9">Cofactor biosynthesis; tetrahydrofolate biosynthesis; 7,8-dihydrofolate from 2-amino-4-hydroxy-6-hydroxymethyl-7,8-dihydropteridine diphosphate and 4-aminobenzoate: step 1/2.</text>
</comment>
<keyword evidence="12" id="KW-1185">Reference proteome</keyword>
<sequence length="280" mass="30060">MEITHKNKRLSLDSPVVMGILNVTPDSFSDGGQYQQSNKAIEHAMQMLADGATILDIGGESTRPGAADVAEQEEIDRVVPVIKAIRAQSDCWISIDTSKAAVMRAAIDAGADLINDVRALQEPGALEVAAERQVPVCIMHMQGQPRTMQAAPAYDNVTRDVKAFLTERIQACEAAGISRQQIILDPGYGFGKSLAHNYQLLAELDSFHDFGLPVLAGMSRKSMIYKLVDKTPHDVLGGSIACATLAAQKGAQIIRVHDVKETADALRVVAMTKRAGALGE</sequence>
<comment type="catalytic activity">
    <reaction evidence="1">
        <text>(7,8-dihydropterin-6-yl)methyl diphosphate + 4-aminobenzoate = 7,8-dihydropteroate + diphosphate</text>
        <dbReference type="Rhea" id="RHEA:19949"/>
        <dbReference type="ChEBI" id="CHEBI:17836"/>
        <dbReference type="ChEBI" id="CHEBI:17839"/>
        <dbReference type="ChEBI" id="CHEBI:33019"/>
        <dbReference type="ChEBI" id="CHEBI:72950"/>
        <dbReference type="EC" id="2.5.1.15"/>
    </reaction>
</comment>
<dbReference type="Pfam" id="PF00809">
    <property type="entry name" value="Pterin_bind"/>
    <property type="match status" value="1"/>
</dbReference>
<evidence type="ECO:0000256" key="3">
    <source>
        <dbReference type="ARBA" id="ARBA00004763"/>
    </source>
</evidence>
<comment type="cofactor">
    <cofactor evidence="2 9">
        <name>Mg(2+)</name>
        <dbReference type="ChEBI" id="CHEBI:18420"/>
    </cofactor>
</comment>
<dbReference type="PANTHER" id="PTHR20941">
    <property type="entry name" value="FOLATE SYNTHESIS PROTEINS"/>
    <property type="match status" value="1"/>
</dbReference>
<protein>
    <recommendedName>
        <fullName evidence="4 9">Dihydropteroate synthase</fullName>
        <shortName evidence="9">DHPS</shortName>
        <ecNumber evidence="4 9">2.5.1.15</ecNumber>
    </recommendedName>
    <alternativeName>
        <fullName evidence="9">Dihydropteroate pyrophosphorylase</fullName>
    </alternativeName>
</protein>
<dbReference type="EC" id="2.5.1.15" evidence="4 9"/>
<keyword evidence="7 9" id="KW-0460">Magnesium</keyword>